<dbReference type="Pfam" id="PF23552">
    <property type="entry name" value="ParB_C"/>
    <property type="match status" value="1"/>
</dbReference>
<dbReference type="GO" id="GO:0005694">
    <property type="term" value="C:chromosome"/>
    <property type="evidence" value="ECO:0007669"/>
    <property type="project" value="TreeGrafter"/>
</dbReference>
<dbReference type="GO" id="GO:0003677">
    <property type="term" value="F:DNA binding"/>
    <property type="evidence" value="ECO:0007669"/>
    <property type="project" value="UniProtKB-KW"/>
</dbReference>
<dbReference type="STRING" id="1120976.SAMN03080606_02008"/>
<evidence type="ECO:0000259" key="5">
    <source>
        <dbReference type="SMART" id="SM00470"/>
    </source>
</evidence>
<dbReference type="CDD" id="cd16393">
    <property type="entry name" value="SPO0J_N"/>
    <property type="match status" value="1"/>
</dbReference>
<evidence type="ECO:0000256" key="3">
    <source>
        <dbReference type="ARBA" id="ARBA00022829"/>
    </source>
</evidence>
<dbReference type="Gene3D" id="1.10.10.2830">
    <property type="match status" value="1"/>
</dbReference>
<evidence type="ECO:0000256" key="4">
    <source>
        <dbReference type="ARBA" id="ARBA00023125"/>
    </source>
</evidence>
<keyword evidence="7" id="KW-1185">Reference proteome</keyword>
<gene>
    <name evidence="6" type="ORF">SAMN03080606_02008</name>
</gene>
<evidence type="ECO:0000313" key="7">
    <source>
        <dbReference type="Proteomes" id="UP000198636"/>
    </source>
</evidence>
<dbReference type="Pfam" id="PF02195">
    <property type="entry name" value="ParB_N"/>
    <property type="match status" value="1"/>
</dbReference>
<evidence type="ECO:0000256" key="2">
    <source>
        <dbReference type="ARBA" id="ARBA00006295"/>
    </source>
</evidence>
<keyword evidence="4 6" id="KW-0238">DNA-binding</keyword>
<dbReference type="AlphaFoldDB" id="A0A1G5HI58"/>
<proteinExistence type="inferred from homology"/>
<dbReference type="InterPro" id="IPR036086">
    <property type="entry name" value="ParB/Sulfiredoxin_sf"/>
</dbReference>
<dbReference type="EMBL" id="FMUS01000011">
    <property type="protein sequence ID" value="SCY62708.1"/>
    <property type="molecule type" value="Genomic_DNA"/>
</dbReference>
<dbReference type="PANTHER" id="PTHR33375:SF1">
    <property type="entry name" value="CHROMOSOME-PARTITIONING PROTEIN PARB-RELATED"/>
    <property type="match status" value="1"/>
</dbReference>
<dbReference type="PANTHER" id="PTHR33375">
    <property type="entry name" value="CHROMOSOME-PARTITIONING PROTEIN PARB-RELATED"/>
    <property type="match status" value="1"/>
</dbReference>
<dbReference type="SUPFAM" id="SSF110849">
    <property type="entry name" value="ParB/Sulfiredoxin"/>
    <property type="match status" value="1"/>
</dbReference>
<dbReference type="SMART" id="SM00470">
    <property type="entry name" value="ParB"/>
    <property type="match status" value="1"/>
</dbReference>
<dbReference type="GO" id="GO:0009295">
    <property type="term" value="C:nucleoid"/>
    <property type="evidence" value="ECO:0007669"/>
    <property type="project" value="UniProtKB-SubCell"/>
</dbReference>
<dbReference type="NCBIfam" id="TIGR00180">
    <property type="entry name" value="parB_part"/>
    <property type="match status" value="1"/>
</dbReference>
<dbReference type="InterPro" id="IPR003115">
    <property type="entry name" value="ParB_N"/>
</dbReference>
<reference evidence="6 7" key="1">
    <citation type="submission" date="2016-10" db="EMBL/GenBank/DDBJ databases">
        <authorList>
            <person name="de Groot N.N."/>
        </authorList>
    </citation>
    <scope>NUCLEOTIDE SEQUENCE [LARGE SCALE GENOMIC DNA]</scope>
    <source>
        <strain evidence="6 7">DSM 18978</strain>
    </source>
</reference>
<dbReference type="Pfam" id="PF17762">
    <property type="entry name" value="HTH_ParB"/>
    <property type="match status" value="1"/>
</dbReference>
<dbReference type="Proteomes" id="UP000198636">
    <property type="component" value="Unassembled WGS sequence"/>
</dbReference>
<comment type="subcellular location">
    <subcellularLocation>
        <location evidence="1">Cytoplasm</location>
        <location evidence="1">Nucleoid</location>
    </subcellularLocation>
</comment>
<dbReference type="OrthoDB" id="9802051at2"/>
<evidence type="ECO:0000256" key="1">
    <source>
        <dbReference type="ARBA" id="ARBA00004453"/>
    </source>
</evidence>
<dbReference type="FunFam" id="1.10.10.2830:FF:000001">
    <property type="entry name" value="Chromosome partitioning protein ParB"/>
    <property type="match status" value="1"/>
</dbReference>
<dbReference type="Gene3D" id="3.90.1530.30">
    <property type="match status" value="1"/>
</dbReference>
<feature type="domain" description="ParB-like N-terminal" evidence="5">
    <location>
        <begin position="34"/>
        <end position="123"/>
    </location>
</feature>
<dbReference type="InterPro" id="IPR004437">
    <property type="entry name" value="ParB/RepB/Spo0J"/>
</dbReference>
<dbReference type="InterPro" id="IPR050336">
    <property type="entry name" value="Chromosome_partition/occlusion"/>
</dbReference>
<dbReference type="FunFam" id="3.90.1530.30:FF:000001">
    <property type="entry name" value="Chromosome partitioning protein ParB"/>
    <property type="match status" value="1"/>
</dbReference>
<protein>
    <submittedName>
        <fullName evidence="6">Chromosome segregation DNA-binding protein</fullName>
    </submittedName>
</protein>
<dbReference type="GO" id="GO:0007059">
    <property type="term" value="P:chromosome segregation"/>
    <property type="evidence" value="ECO:0007669"/>
    <property type="project" value="UniProtKB-KW"/>
</dbReference>
<comment type="similarity">
    <text evidence="2">Belongs to the ParB family.</text>
</comment>
<organism evidence="6 7">
    <name type="scientific">Alkaliphilus peptidifermentans DSM 18978</name>
    <dbReference type="NCBI Taxonomy" id="1120976"/>
    <lineage>
        <taxon>Bacteria</taxon>
        <taxon>Bacillati</taxon>
        <taxon>Bacillota</taxon>
        <taxon>Clostridia</taxon>
        <taxon>Peptostreptococcales</taxon>
        <taxon>Natronincolaceae</taxon>
        <taxon>Alkaliphilus</taxon>
    </lineage>
</organism>
<evidence type="ECO:0000313" key="6">
    <source>
        <dbReference type="EMBL" id="SCY62708.1"/>
    </source>
</evidence>
<dbReference type="RefSeq" id="WP_091542941.1">
    <property type="nucleotide sequence ID" value="NZ_FMUS01000011.1"/>
</dbReference>
<dbReference type="GO" id="GO:0045881">
    <property type="term" value="P:positive regulation of sporulation resulting in formation of a cellular spore"/>
    <property type="evidence" value="ECO:0007669"/>
    <property type="project" value="TreeGrafter"/>
</dbReference>
<keyword evidence="3" id="KW-0159">Chromosome partition</keyword>
<sequence length="288" mass="33320">MNKKRGLGKGLEALIPEMKTFTIEEELKQEEKILLININKIYPNIHQPRKDFDIDSINELAESIKAHGIIQPIIVTKRDDGYMIIAGERRWRAAKSIQLTEMPCIVREYEEGQLVKVALIENIQRQDLNSIEEAFAYKQIIDEYSVTQEKLADALGKSRPYIANTLRLLQLDERIIDMIKKGVLSSGHGRTLLRIENKDKQFILANRILTEGLNVRKTEELVAKESTPVKIKRKKEKKNYILTDIEDNLKNFFGTKVSILQGKKKGKIEIEYYNDDDLQRILDLLNKS</sequence>
<dbReference type="InterPro" id="IPR057240">
    <property type="entry name" value="ParB_dimer_C"/>
</dbReference>
<accession>A0A1G5HI58</accession>
<dbReference type="InterPro" id="IPR041468">
    <property type="entry name" value="HTH_ParB/Spo0J"/>
</dbReference>
<name>A0A1G5HI58_9FIRM</name>